<accession>A0A5N8VUH0</accession>
<evidence type="ECO:0000313" key="2">
    <source>
        <dbReference type="Proteomes" id="UP000326979"/>
    </source>
</evidence>
<proteinExistence type="predicted"/>
<reference evidence="1 2" key="1">
    <citation type="submission" date="2019-07" db="EMBL/GenBank/DDBJ databases">
        <title>New species of Amycolatopsis and Streptomyces.</title>
        <authorList>
            <person name="Duangmal K."/>
            <person name="Teo W.F.A."/>
            <person name="Lipun K."/>
        </authorList>
    </citation>
    <scope>NUCLEOTIDE SEQUENCE [LARGE SCALE GENOMIC DNA]</scope>
    <source>
        <strain evidence="1 2">TISTR 2346</strain>
    </source>
</reference>
<gene>
    <name evidence="1" type="ORF">FNH04_02745</name>
</gene>
<dbReference type="Proteomes" id="UP000326979">
    <property type="component" value="Unassembled WGS sequence"/>
</dbReference>
<dbReference type="Pfam" id="PF00805">
    <property type="entry name" value="Pentapeptide"/>
    <property type="match status" value="1"/>
</dbReference>
<dbReference type="PANTHER" id="PTHR14136">
    <property type="entry name" value="BTB_POZ DOMAIN-CONTAINING PROTEIN KCTD9"/>
    <property type="match status" value="1"/>
</dbReference>
<name>A0A5N8VUH0_9ACTN</name>
<evidence type="ECO:0000313" key="1">
    <source>
        <dbReference type="EMBL" id="MPY38907.1"/>
    </source>
</evidence>
<dbReference type="AlphaFoldDB" id="A0A5N8VUH0"/>
<dbReference type="InterPro" id="IPR001646">
    <property type="entry name" value="5peptide_repeat"/>
</dbReference>
<dbReference type="PANTHER" id="PTHR14136:SF17">
    <property type="entry name" value="BTB_POZ DOMAIN-CONTAINING PROTEIN KCTD9"/>
    <property type="match status" value="1"/>
</dbReference>
<dbReference type="InterPro" id="IPR051082">
    <property type="entry name" value="Pentapeptide-BTB/POZ_domain"/>
</dbReference>
<dbReference type="Gene3D" id="2.160.20.80">
    <property type="entry name" value="E3 ubiquitin-protein ligase SopA"/>
    <property type="match status" value="1"/>
</dbReference>
<protein>
    <submittedName>
        <fullName evidence="1">Pentapeptide repeat-containing protein</fullName>
    </submittedName>
</protein>
<sequence>MPLGPAARAASPALRKIAYLPGIELQRRLPSEKPVALTFADLTGANLGGANLGGANLGGANLGGANLGGADLQRANLGGADLRRTKGLQASQVASALVFSTTKLPSDLARDPAVKARIAENEKKAAEAHG</sequence>
<keyword evidence="2" id="KW-1185">Reference proteome</keyword>
<organism evidence="1 2">
    <name type="scientific">Streptomyces phyllanthi</name>
    <dbReference type="NCBI Taxonomy" id="1803180"/>
    <lineage>
        <taxon>Bacteria</taxon>
        <taxon>Bacillati</taxon>
        <taxon>Actinomycetota</taxon>
        <taxon>Actinomycetes</taxon>
        <taxon>Kitasatosporales</taxon>
        <taxon>Streptomycetaceae</taxon>
        <taxon>Streptomyces</taxon>
    </lineage>
</organism>
<dbReference type="SUPFAM" id="SSF141571">
    <property type="entry name" value="Pentapeptide repeat-like"/>
    <property type="match status" value="1"/>
</dbReference>
<comment type="caution">
    <text evidence="1">The sequence shown here is derived from an EMBL/GenBank/DDBJ whole genome shotgun (WGS) entry which is preliminary data.</text>
</comment>
<dbReference type="EMBL" id="VJZE01000008">
    <property type="protein sequence ID" value="MPY38907.1"/>
    <property type="molecule type" value="Genomic_DNA"/>
</dbReference>